<proteinExistence type="predicted"/>
<dbReference type="Proteomes" id="UP000325315">
    <property type="component" value="Unassembled WGS sequence"/>
</dbReference>
<dbReference type="PANTHER" id="PTHR35317">
    <property type="entry name" value="OS04G0629600 PROTEIN"/>
    <property type="match status" value="1"/>
</dbReference>
<reference evidence="1" key="1">
    <citation type="submission" date="2019-08" db="EMBL/GenBank/DDBJ databases">
        <authorList>
            <person name="Liu F."/>
        </authorList>
    </citation>
    <scope>NUCLEOTIDE SEQUENCE [LARGE SCALE GENOMIC DNA]</scope>
    <source>
        <strain evidence="1">PA1801</strain>
        <tissue evidence="1">Leaf</tissue>
    </source>
</reference>
<dbReference type="EMBL" id="SMMG02000007">
    <property type="protein sequence ID" value="KAA3465470.1"/>
    <property type="molecule type" value="Genomic_DNA"/>
</dbReference>
<keyword evidence="2" id="KW-1185">Reference proteome</keyword>
<dbReference type="PANTHER" id="PTHR35317:SF31">
    <property type="entry name" value="DUF4219 DOMAIN-CONTAINING PROTEIN"/>
    <property type="match status" value="1"/>
</dbReference>
<evidence type="ECO:0000313" key="1">
    <source>
        <dbReference type="EMBL" id="KAA3465470.1"/>
    </source>
</evidence>
<sequence>MKQYADRIMAVVNNIKLLGEEFADNKAIEEVIKTLLERCESNISSLEDSRDLSVISISKLINTLKASRHNEHTEEEVLRALSIEGWSKRKEKLMQDGGKKKYSPCSHCKKNTHPEKYC</sequence>
<organism evidence="1 2">
    <name type="scientific">Gossypium australe</name>
    <dbReference type="NCBI Taxonomy" id="47621"/>
    <lineage>
        <taxon>Eukaryota</taxon>
        <taxon>Viridiplantae</taxon>
        <taxon>Streptophyta</taxon>
        <taxon>Embryophyta</taxon>
        <taxon>Tracheophyta</taxon>
        <taxon>Spermatophyta</taxon>
        <taxon>Magnoliopsida</taxon>
        <taxon>eudicotyledons</taxon>
        <taxon>Gunneridae</taxon>
        <taxon>Pentapetalae</taxon>
        <taxon>rosids</taxon>
        <taxon>malvids</taxon>
        <taxon>Malvales</taxon>
        <taxon>Malvaceae</taxon>
        <taxon>Malvoideae</taxon>
        <taxon>Gossypium</taxon>
    </lineage>
</organism>
<evidence type="ECO:0000313" key="2">
    <source>
        <dbReference type="Proteomes" id="UP000325315"/>
    </source>
</evidence>
<name>A0A5B6V8H8_9ROSI</name>
<comment type="caution">
    <text evidence="1">The sequence shown here is derived from an EMBL/GenBank/DDBJ whole genome shotgun (WGS) entry which is preliminary data.</text>
</comment>
<dbReference type="AlphaFoldDB" id="A0A5B6V8H8"/>
<accession>A0A5B6V8H8</accession>
<protein>
    <submittedName>
        <fullName evidence="1">Pleiotropic drug resistance protein 3-like</fullName>
    </submittedName>
</protein>
<dbReference type="OrthoDB" id="1001766at2759"/>
<gene>
    <name evidence="1" type="ORF">EPI10_000629</name>
</gene>